<dbReference type="STRING" id="717646.M2MA08"/>
<evidence type="ECO:0000256" key="6">
    <source>
        <dbReference type="ARBA" id="ARBA00022968"/>
    </source>
</evidence>
<keyword evidence="4 10" id="KW-0808">Transferase</keyword>
<gene>
    <name evidence="10" type="ORF">BAUCODRAFT_26613</name>
</gene>
<dbReference type="RefSeq" id="XP_007679143.1">
    <property type="nucleotide sequence ID" value="XM_007680953.1"/>
</dbReference>
<dbReference type="OMA" id="YMKDATE"/>
<organism evidence="10 11">
    <name type="scientific">Baudoinia panamericana (strain UAMH 10762)</name>
    <name type="common">Angels' share fungus</name>
    <name type="synonym">Baudoinia compniacensis (strain UAMH 10762)</name>
    <dbReference type="NCBI Taxonomy" id="717646"/>
    <lineage>
        <taxon>Eukaryota</taxon>
        <taxon>Fungi</taxon>
        <taxon>Dikarya</taxon>
        <taxon>Ascomycota</taxon>
        <taxon>Pezizomycotina</taxon>
        <taxon>Dothideomycetes</taxon>
        <taxon>Dothideomycetidae</taxon>
        <taxon>Mycosphaerellales</taxon>
        <taxon>Teratosphaeriaceae</taxon>
        <taxon>Baudoinia</taxon>
    </lineage>
</organism>
<evidence type="ECO:0000313" key="11">
    <source>
        <dbReference type="Proteomes" id="UP000011761"/>
    </source>
</evidence>
<comment type="subcellular location">
    <subcellularLocation>
        <location evidence="1">Golgi apparatus membrane</location>
        <topology evidence="1">Single-pass type II membrane protein</topology>
    </subcellularLocation>
</comment>
<comment type="similarity">
    <text evidence="3">Belongs to the MNN1/MNT family.</text>
</comment>
<evidence type="ECO:0000256" key="9">
    <source>
        <dbReference type="ARBA" id="ARBA00023136"/>
    </source>
</evidence>
<dbReference type="Pfam" id="PF11051">
    <property type="entry name" value="Mannosyl_trans3"/>
    <property type="match status" value="2"/>
</dbReference>
<dbReference type="eggNOG" id="ENOG502QQ16">
    <property type="taxonomic scope" value="Eukaryota"/>
</dbReference>
<dbReference type="PANTHER" id="PTHR31646:SF1">
    <property type="entry name" value="ALPHA-1,2-MANNOSYLTRANSFERASE MNN2"/>
    <property type="match status" value="1"/>
</dbReference>
<evidence type="ECO:0000256" key="2">
    <source>
        <dbReference type="ARBA" id="ARBA00004922"/>
    </source>
</evidence>
<dbReference type="HOGENOM" id="CLU_013298_0_1_1"/>
<protein>
    <submittedName>
        <fullName evidence="10">Glycosyltransferase family 71 protein</fullName>
    </submittedName>
</protein>
<evidence type="ECO:0000256" key="1">
    <source>
        <dbReference type="ARBA" id="ARBA00004323"/>
    </source>
</evidence>
<keyword evidence="6" id="KW-0735">Signal-anchor</keyword>
<keyword evidence="11" id="KW-1185">Reference proteome</keyword>
<dbReference type="GO" id="GO:0000026">
    <property type="term" value="F:alpha-1,2-mannosyltransferase activity"/>
    <property type="evidence" value="ECO:0007669"/>
    <property type="project" value="TreeGrafter"/>
</dbReference>
<evidence type="ECO:0000256" key="8">
    <source>
        <dbReference type="ARBA" id="ARBA00023034"/>
    </source>
</evidence>
<keyword evidence="9" id="KW-0472">Membrane</keyword>
<dbReference type="KEGG" id="bcom:BAUCODRAFT_26613"/>
<sequence length="445" mass="50970">MFKGEDEWLKQQRSFWNAFYHDLKQHGPKTTPLEHPEGHEPQLKVDFDRHAEHTRPDYMQITNEQQHALTTAHSAFVQALGNRTYSLPYKPGTRGVVTTAGGNYLNVALVSVRMLRRTGSVLPVEVFLADWSEFDEDICGAALPSLNARCVVLEDIFNTYYSLYKVDISTYQFKVLSIMLSSFEEVLFLDSDCFPVHDPSPLFDKQPFTDTGLILWPDFWFPSESHLYFDIAGIPAPDVHKQSSTEAGEIMYSKSKQEAGILLAAYYNYYGPDFYYPLQSQGAPGEGDKETFLWASIATNTSYYAVREPVNALGYRSSAGDWRGSAMVQFDPFQDYHNATTPYRPRPFFLHVNFPKIDPGQIFIPEHLSFGVLTPVLDSDNSMRRIWHSTTPAALEFFMGEDVEKAMWEEVKDIACTYEKTIRAWRGKKDVCHNATVYYDHVFLH</sequence>
<dbReference type="OrthoDB" id="430354at2759"/>
<dbReference type="Proteomes" id="UP000011761">
    <property type="component" value="Unassembled WGS sequence"/>
</dbReference>
<evidence type="ECO:0000256" key="7">
    <source>
        <dbReference type="ARBA" id="ARBA00022989"/>
    </source>
</evidence>
<keyword evidence="7" id="KW-1133">Transmembrane helix</keyword>
<comment type="pathway">
    <text evidence="2">Protein modification; protein glycosylation.</text>
</comment>
<proteinExistence type="inferred from homology"/>
<dbReference type="GO" id="GO:0000139">
    <property type="term" value="C:Golgi membrane"/>
    <property type="evidence" value="ECO:0007669"/>
    <property type="project" value="UniProtKB-SubCell"/>
</dbReference>
<evidence type="ECO:0000256" key="3">
    <source>
        <dbReference type="ARBA" id="ARBA00009105"/>
    </source>
</evidence>
<dbReference type="InterPro" id="IPR022751">
    <property type="entry name" value="Alpha_mannosyltransferase"/>
</dbReference>
<evidence type="ECO:0000313" key="10">
    <source>
        <dbReference type="EMBL" id="EMC93301.1"/>
    </source>
</evidence>
<evidence type="ECO:0000256" key="5">
    <source>
        <dbReference type="ARBA" id="ARBA00022692"/>
    </source>
</evidence>
<dbReference type="Gene3D" id="3.90.550.10">
    <property type="entry name" value="Spore Coat Polysaccharide Biosynthesis Protein SpsA, Chain A"/>
    <property type="match status" value="1"/>
</dbReference>
<dbReference type="AlphaFoldDB" id="M2MA08"/>
<keyword evidence="8" id="KW-0333">Golgi apparatus</keyword>
<dbReference type="GO" id="GO:0046354">
    <property type="term" value="P:mannan biosynthetic process"/>
    <property type="evidence" value="ECO:0007669"/>
    <property type="project" value="TreeGrafter"/>
</dbReference>
<dbReference type="EMBL" id="KB445560">
    <property type="protein sequence ID" value="EMC93301.1"/>
    <property type="molecule type" value="Genomic_DNA"/>
</dbReference>
<reference evidence="10 11" key="1">
    <citation type="journal article" date="2012" name="PLoS Pathog.">
        <title>Diverse lifestyles and strategies of plant pathogenesis encoded in the genomes of eighteen Dothideomycetes fungi.</title>
        <authorList>
            <person name="Ohm R.A."/>
            <person name="Feau N."/>
            <person name="Henrissat B."/>
            <person name="Schoch C.L."/>
            <person name="Horwitz B.A."/>
            <person name="Barry K.W."/>
            <person name="Condon B.J."/>
            <person name="Copeland A.C."/>
            <person name="Dhillon B."/>
            <person name="Glaser F."/>
            <person name="Hesse C.N."/>
            <person name="Kosti I."/>
            <person name="LaButti K."/>
            <person name="Lindquist E.A."/>
            <person name="Lucas S."/>
            <person name="Salamov A.A."/>
            <person name="Bradshaw R.E."/>
            <person name="Ciuffetti L."/>
            <person name="Hamelin R.C."/>
            <person name="Kema G.H.J."/>
            <person name="Lawrence C."/>
            <person name="Scott J.A."/>
            <person name="Spatafora J.W."/>
            <person name="Turgeon B.G."/>
            <person name="de Wit P.J.G.M."/>
            <person name="Zhong S."/>
            <person name="Goodwin S.B."/>
            <person name="Grigoriev I.V."/>
        </authorList>
    </citation>
    <scope>NUCLEOTIDE SEQUENCE [LARGE SCALE GENOMIC DNA]</scope>
    <source>
        <strain evidence="10 11">UAMH 10762</strain>
    </source>
</reference>
<dbReference type="PANTHER" id="PTHR31646">
    <property type="entry name" value="ALPHA-1,2-MANNOSYLTRANSFERASE MNN2"/>
    <property type="match status" value="1"/>
</dbReference>
<keyword evidence="5" id="KW-0812">Transmembrane</keyword>
<evidence type="ECO:0000256" key="4">
    <source>
        <dbReference type="ARBA" id="ARBA00022679"/>
    </source>
</evidence>
<name>M2MA08_BAUPA</name>
<dbReference type="GeneID" id="19110455"/>
<dbReference type="InterPro" id="IPR029044">
    <property type="entry name" value="Nucleotide-diphossugar_trans"/>
</dbReference>
<dbReference type="SUPFAM" id="SSF53448">
    <property type="entry name" value="Nucleotide-diphospho-sugar transferases"/>
    <property type="match status" value="1"/>
</dbReference>
<accession>M2MA08</accession>